<protein>
    <recommendedName>
        <fullName evidence="2">Nascent polypeptide-associated complex subunit alpha-like UBA domain-containing protein</fullName>
    </recommendedName>
</protein>
<evidence type="ECO:0000256" key="1">
    <source>
        <dbReference type="SAM" id="MobiDB-lite"/>
    </source>
</evidence>
<feature type="compositionally biased region" description="Basic and acidic residues" evidence="1">
    <location>
        <begin position="12"/>
        <end position="39"/>
    </location>
</feature>
<feature type="region of interest" description="Disordered" evidence="1">
    <location>
        <begin position="1"/>
        <end position="55"/>
    </location>
</feature>
<dbReference type="Gramene" id="CMP291CT">
    <property type="protein sequence ID" value="CMP291CT"/>
    <property type="gene ID" value="CMP291C"/>
</dbReference>
<keyword evidence="4" id="KW-1185">Reference proteome</keyword>
<feature type="domain" description="Nascent polypeptide-associated complex subunit alpha-like UBA" evidence="2">
    <location>
        <begin position="95"/>
        <end position="135"/>
    </location>
</feature>
<reference evidence="3 4" key="1">
    <citation type="journal article" date="2004" name="Nature">
        <title>Genome sequence of the ultrasmall unicellular red alga Cyanidioschyzon merolae 10D.</title>
        <authorList>
            <person name="Matsuzaki M."/>
            <person name="Misumi O."/>
            <person name="Shin-i T."/>
            <person name="Maruyama S."/>
            <person name="Takahara M."/>
            <person name="Miyagishima S."/>
            <person name="Mori T."/>
            <person name="Nishida K."/>
            <person name="Yagisawa F."/>
            <person name="Nishida K."/>
            <person name="Yoshida Y."/>
            <person name="Nishimura Y."/>
            <person name="Nakao S."/>
            <person name="Kobayashi T."/>
            <person name="Momoyama Y."/>
            <person name="Higashiyama T."/>
            <person name="Minoda A."/>
            <person name="Sano M."/>
            <person name="Nomoto H."/>
            <person name="Oishi K."/>
            <person name="Hayashi H."/>
            <person name="Ohta F."/>
            <person name="Nishizaka S."/>
            <person name="Haga S."/>
            <person name="Miura S."/>
            <person name="Morishita T."/>
            <person name="Kabeya Y."/>
            <person name="Terasawa K."/>
            <person name="Suzuki Y."/>
            <person name="Ishii Y."/>
            <person name="Asakawa S."/>
            <person name="Takano H."/>
            <person name="Ohta N."/>
            <person name="Kuroiwa H."/>
            <person name="Tanaka K."/>
            <person name="Shimizu N."/>
            <person name="Sugano S."/>
            <person name="Sato N."/>
            <person name="Nozaki H."/>
            <person name="Ogasawara N."/>
            <person name="Kohara Y."/>
            <person name="Kuroiwa T."/>
        </authorList>
    </citation>
    <scope>NUCLEOTIDE SEQUENCE [LARGE SCALE GENOMIC DNA]</scope>
    <source>
        <strain evidence="3 4">10D</strain>
    </source>
</reference>
<dbReference type="KEGG" id="cme:CYME_CMP291C"/>
<dbReference type="RefSeq" id="XP_005537928.1">
    <property type="nucleotide sequence ID" value="XM_005537871.1"/>
</dbReference>
<dbReference type="OrthoDB" id="285219at2759"/>
<evidence type="ECO:0000313" key="3">
    <source>
        <dbReference type="EMBL" id="BAM81892.1"/>
    </source>
</evidence>
<evidence type="ECO:0000259" key="2">
    <source>
        <dbReference type="Pfam" id="PF19026"/>
    </source>
</evidence>
<dbReference type="Proteomes" id="UP000007014">
    <property type="component" value="Chromosome 16"/>
</dbReference>
<name>M1VFV4_CYAM1</name>
<evidence type="ECO:0000313" key="4">
    <source>
        <dbReference type="Proteomes" id="UP000007014"/>
    </source>
</evidence>
<dbReference type="EMBL" id="AP006498">
    <property type="protein sequence ID" value="BAM81892.1"/>
    <property type="molecule type" value="Genomic_DNA"/>
</dbReference>
<dbReference type="HOGENOM" id="CLU_1752330_0_0_1"/>
<dbReference type="InterPro" id="IPR044034">
    <property type="entry name" value="NAC-like_UBA"/>
</dbReference>
<sequence>MSAETKLPPVSSEERDAAAREATQKSTARSERSQTERDIAQLTETGPEGDESADEAQVARLLRAASDDLPKLRLSDKTLRQLESQALRRKQLAAVRVSDADIAELANAVYVSKAEAEQLLREANGDLNQALRTIIRWELPSGAGPKTAP</sequence>
<organism evidence="3 4">
    <name type="scientific">Cyanidioschyzon merolae (strain NIES-3377 / 10D)</name>
    <name type="common">Unicellular red alga</name>
    <dbReference type="NCBI Taxonomy" id="280699"/>
    <lineage>
        <taxon>Eukaryota</taxon>
        <taxon>Rhodophyta</taxon>
        <taxon>Bangiophyceae</taxon>
        <taxon>Cyanidiales</taxon>
        <taxon>Cyanidiaceae</taxon>
        <taxon>Cyanidioschyzon</taxon>
    </lineage>
</organism>
<gene>
    <name evidence="3" type="ORF">CYME_CMP291C</name>
</gene>
<dbReference type="InterPro" id="IPR038922">
    <property type="entry name" value="HYPK_UBA"/>
</dbReference>
<dbReference type="CDD" id="cd14361">
    <property type="entry name" value="UBA_HYPK"/>
    <property type="match status" value="1"/>
</dbReference>
<proteinExistence type="predicted"/>
<dbReference type="AlphaFoldDB" id="M1VFV4"/>
<reference evidence="3 4" key="2">
    <citation type="journal article" date="2007" name="BMC Biol.">
        <title>A 100%-complete sequence reveals unusually simple genomic features in the hot-spring red alga Cyanidioschyzon merolae.</title>
        <authorList>
            <person name="Nozaki H."/>
            <person name="Takano H."/>
            <person name="Misumi O."/>
            <person name="Terasawa K."/>
            <person name="Matsuzaki M."/>
            <person name="Maruyama S."/>
            <person name="Nishida K."/>
            <person name="Yagisawa F."/>
            <person name="Yoshida Y."/>
            <person name="Fujiwara T."/>
            <person name="Takio S."/>
            <person name="Tamura K."/>
            <person name="Chung S.J."/>
            <person name="Nakamura S."/>
            <person name="Kuroiwa H."/>
            <person name="Tanaka K."/>
            <person name="Sato N."/>
            <person name="Kuroiwa T."/>
        </authorList>
    </citation>
    <scope>NUCLEOTIDE SEQUENCE [LARGE SCALE GENOMIC DNA]</scope>
    <source>
        <strain evidence="3 4">10D</strain>
    </source>
</reference>
<accession>M1VFV4</accession>
<dbReference type="Pfam" id="PF19026">
    <property type="entry name" value="UBA_HYPK"/>
    <property type="match status" value="1"/>
</dbReference>
<dbReference type="GeneID" id="16995921"/>